<dbReference type="InterPro" id="IPR011598">
    <property type="entry name" value="bHLH_dom"/>
</dbReference>
<name>A0AA88YD17_PINIB</name>
<feature type="domain" description="BHLH" evidence="5">
    <location>
        <begin position="90"/>
        <end position="142"/>
    </location>
</feature>
<dbReference type="Proteomes" id="UP001186944">
    <property type="component" value="Unassembled WGS sequence"/>
</dbReference>
<keyword evidence="2" id="KW-0524">Neurogenesis</keyword>
<evidence type="ECO:0000256" key="1">
    <source>
        <dbReference type="ARBA" id="ARBA00004123"/>
    </source>
</evidence>
<organism evidence="6 7">
    <name type="scientific">Pinctada imbricata</name>
    <name type="common">Atlantic pearl-oyster</name>
    <name type="synonym">Pinctada martensii</name>
    <dbReference type="NCBI Taxonomy" id="66713"/>
    <lineage>
        <taxon>Eukaryota</taxon>
        <taxon>Metazoa</taxon>
        <taxon>Spiralia</taxon>
        <taxon>Lophotrochozoa</taxon>
        <taxon>Mollusca</taxon>
        <taxon>Bivalvia</taxon>
        <taxon>Autobranchia</taxon>
        <taxon>Pteriomorphia</taxon>
        <taxon>Pterioida</taxon>
        <taxon>Pterioidea</taxon>
        <taxon>Pteriidae</taxon>
        <taxon>Pinctada</taxon>
    </lineage>
</organism>
<evidence type="ECO:0000313" key="6">
    <source>
        <dbReference type="EMBL" id="KAK3099024.1"/>
    </source>
</evidence>
<dbReference type="InterPro" id="IPR050283">
    <property type="entry name" value="E-box_TF_Regulators"/>
</dbReference>
<protein>
    <recommendedName>
        <fullName evidence="5">BHLH domain-containing protein</fullName>
    </recommendedName>
</protein>
<dbReference type="FunFam" id="4.10.280.10:FF:000029">
    <property type="entry name" value="Achaete-scute family bHLH transcription factor 1"/>
    <property type="match status" value="1"/>
</dbReference>
<dbReference type="AlphaFoldDB" id="A0AA88YD17"/>
<dbReference type="PANTHER" id="PTHR23349">
    <property type="entry name" value="BASIC HELIX-LOOP-HELIX TRANSCRIPTION FACTOR, TWIST"/>
    <property type="match status" value="1"/>
</dbReference>
<dbReference type="Pfam" id="PF00010">
    <property type="entry name" value="HLH"/>
    <property type="match status" value="1"/>
</dbReference>
<dbReference type="EMBL" id="VSWD01000007">
    <property type="protein sequence ID" value="KAK3099024.1"/>
    <property type="molecule type" value="Genomic_DNA"/>
</dbReference>
<dbReference type="CDD" id="cd19724">
    <property type="entry name" value="bHLH_TS_ASCL3_like"/>
    <property type="match status" value="1"/>
</dbReference>
<dbReference type="PROSITE" id="PS50888">
    <property type="entry name" value="BHLH"/>
    <property type="match status" value="1"/>
</dbReference>
<comment type="subcellular location">
    <subcellularLocation>
        <location evidence="1">Nucleus</location>
    </subcellularLocation>
</comment>
<evidence type="ECO:0000256" key="2">
    <source>
        <dbReference type="ARBA" id="ARBA00022902"/>
    </source>
</evidence>
<keyword evidence="3" id="KW-0238">DNA-binding</keyword>
<dbReference type="Gene3D" id="4.10.280.10">
    <property type="entry name" value="Helix-loop-helix DNA-binding domain"/>
    <property type="match status" value="1"/>
</dbReference>
<dbReference type="GO" id="GO:0007399">
    <property type="term" value="P:nervous system development"/>
    <property type="evidence" value="ECO:0007669"/>
    <property type="project" value="UniProtKB-KW"/>
</dbReference>
<dbReference type="GO" id="GO:0000977">
    <property type="term" value="F:RNA polymerase II transcription regulatory region sequence-specific DNA binding"/>
    <property type="evidence" value="ECO:0007669"/>
    <property type="project" value="TreeGrafter"/>
</dbReference>
<dbReference type="GO" id="GO:0046983">
    <property type="term" value="F:protein dimerization activity"/>
    <property type="evidence" value="ECO:0007669"/>
    <property type="project" value="InterPro"/>
</dbReference>
<proteinExistence type="predicted"/>
<gene>
    <name evidence="6" type="ORF">FSP39_025350</name>
</gene>
<evidence type="ECO:0000256" key="3">
    <source>
        <dbReference type="ARBA" id="ARBA00023125"/>
    </source>
</evidence>
<dbReference type="InterPro" id="IPR036638">
    <property type="entry name" value="HLH_DNA-bd_sf"/>
</dbReference>
<dbReference type="PANTHER" id="PTHR23349:SF108">
    <property type="entry name" value="BHLH DOMAIN-CONTAINING PROTEIN"/>
    <property type="match status" value="1"/>
</dbReference>
<evidence type="ECO:0000259" key="5">
    <source>
        <dbReference type="PROSITE" id="PS50888"/>
    </source>
</evidence>
<sequence>MQDFDSSIAEDFFPVKISSPTCEDLGIPRDSDDICVPIVSARVIQNPSLHLDGIRYEAAVKGTLPKRDPFSPLCMIPLPSPFTLDHLEPTFVRKRNERERERVRCVNDGYSRLKEHLPLENKNKRISKVDTLRRAIEYIRYLRSLLAENDDDKMSEQVKTTDIADFDFGECGEFSSNTVSAESQGEDTEYKKLTCILGDCRDNTEKDYNLNDTTVKCEHGMNDDFSTCCRKRKIEESGNVPSSLKRQFAQNA</sequence>
<evidence type="ECO:0000313" key="7">
    <source>
        <dbReference type="Proteomes" id="UP001186944"/>
    </source>
</evidence>
<comment type="caution">
    <text evidence="6">The sequence shown here is derived from an EMBL/GenBank/DDBJ whole genome shotgun (WGS) entry which is preliminary data.</text>
</comment>
<dbReference type="GO" id="GO:0000981">
    <property type="term" value="F:DNA-binding transcription factor activity, RNA polymerase II-specific"/>
    <property type="evidence" value="ECO:0007669"/>
    <property type="project" value="TreeGrafter"/>
</dbReference>
<evidence type="ECO:0000256" key="4">
    <source>
        <dbReference type="ARBA" id="ARBA00023242"/>
    </source>
</evidence>
<keyword evidence="7" id="KW-1185">Reference proteome</keyword>
<dbReference type="SUPFAM" id="SSF47459">
    <property type="entry name" value="HLH, helix-loop-helix DNA-binding domain"/>
    <property type="match status" value="1"/>
</dbReference>
<reference evidence="6" key="1">
    <citation type="submission" date="2019-08" db="EMBL/GenBank/DDBJ databases">
        <title>The improved chromosome-level genome for the pearl oyster Pinctada fucata martensii using PacBio sequencing and Hi-C.</title>
        <authorList>
            <person name="Zheng Z."/>
        </authorList>
    </citation>
    <scope>NUCLEOTIDE SEQUENCE</scope>
    <source>
        <strain evidence="6">ZZ-2019</strain>
        <tissue evidence="6">Adductor muscle</tissue>
    </source>
</reference>
<keyword evidence="4" id="KW-0539">Nucleus</keyword>
<dbReference type="SMART" id="SM00353">
    <property type="entry name" value="HLH"/>
    <property type="match status" value="1"/>
</dbReference>
<accession>A0AA88YD17</accession>
<dbReference type="GO" id="GO:0005634">
    <property type="term" value="C:nucleus"/>
    <property type="evidence" value="ECO:0007669"/>
    <property type="project" value="UniProtKB-SubCell"/>
</dbReference>